<name>A0A4V3ENM5_9ACTN</name>
<comment type="caution">
    <text evidence="4">The sequence shown here is derived from an EMBL/GenBank/DDBJ whole genome shotgun (WGS) entry which is preliminary data.</text>
</comment>
<proteinExistence type="predicted"/>
<evidence type="ECO:0000313" key="5">
    <source>
        <dbReference type="Proteomes" id="UP000295371"/>
    </source>
</evidence>
<organism evidence="4 5">
    <name type="scientific">Naumannella halotolerans</name>
    <dbReference type="NCBI Taxonomy" id="993414"/>
    <lineage>
        <taxon>Bacteria</taxon>
        <taxon>Bacillati</taxon>
        <taxon>Actinomycetota</taxon>
        <taxon>Actinomycetes</taxon>
        <taxon>Propionibacteriales</taxon>
        <taxon>Propionibacteriaceae</taxon>
        <taxon>Naumannella</taxon>
    </lineage>
</organism>
<feature type="domain" description="DUF1707" evidence="3">
    <location>
        <begin position="21"/>
        <end position="68"/>
    </location>
</feature>
<feature type="region of interest" description="Disordered" evidence="1">
    <location>
        <begin position="1"/>
        <end position="26"/>
    </location>
</feature>
<evidence type="ECO:0000313" key="4">
    <source>
        <dbReference type="EMBL" id="TDT34278.1"/>
    </source>
</evidence>
<dbReference type="EMBL" id="SOAW01000001">
    <property type="protein sequence ID" value="TDT34278.1"/>
    <property type="molecule type" value="Genomic_DNA"/>
</dbReference>
<dbReference type="RefSeq" id="WP_133754677.1">
    <property type="nucleotide sequence ID" value="NZ_CP171129.1"/>
</dbReference>
<dbReference type="InterPro" id="IPR012551">
    <property type="entry name" value="DUF1707_SHOCT-like"/>
</dbReference>
<gene>
    <name evidence="4" type="ORF">CLV29_1936</name>
</gene>
<keyword evidence="2" id="KW-0812">Transmembrane</keyword>
<reference evidence="4 5" key="1">
    <citation type="submission" date="2019-03" db="EMBL/GenBank/DDBJ databases">
        <title>Genomic Encyclopedia of Archaeal and Bacterial Type Strains, Phase II (KMG-II): from individual species to whole genera.</title>
        <authorList>
            <person name="Goeker M."/>
        </authorList>
    </citation>
    <scope>NUCLEOTIDE SEQUENCE [LARGE SCALE GENOMIC DNA]</scope>
    <source>
        <strain evidence="4 5">DSM 24323</strain>
    </source>
</reference>
<protein>
    <submittedName>
        <fullName evidence="4">Uncharacterized protein DUF1707</fullName>
    </submittedName>
</protein>
<sequence length="124" mass="13378">MSADLPISSKYRSTPAKPVDTEERERLGRQLNDAFTRGELDADDYQHRLDTLYGASTLGELVPVVSGLAPLATFEEPEIVKQTGRPGEVGQPTDGRRFGLVLFAVLAAAVVLLVILGVIFLAVL</sequence>
<evidence type="ECO:0000256" key="1">
    <source>
        <dbReference type="SAM" id="MobiDB-lite"/>
    </source>
</evidence>
<dbReference type="AlphaFoldDB" id="A0A4V3ENM5"/>
<keyword evidence="2" id="KW-1133">Transmembrane helix</keyword>
<dbReference type="Pfam" id="PF08044">
    <property type="entry name" value="DUF1707"/>
    <property type="match status" value="1"/>
</dbReference>
<feature type="transmembrane region" description="Helical" evidence="2">
    <location>
        <begin position="100"/>
        <end position="123"/>
    </location>
</feature>
<dbReference type="Proteomes" id="UP000295371">
    <property type="component" value="Unassembled WGS sequence"/>
</dbReference>
<evidence type="ECO:0000256" key="2">
    <source>
        <dbReference type="SAM" id="Phobius"/>
    </source>
</evidence>
<dbReference type="OrthoDB" id="3748531at2"/>
<accession>A0A4V3ENM5</accession>
<keyword evidence="2" id="KW-0472">Membrane</keyword>
<keyword evidence="5" id="KW-1185">Reference proteome</keyword>
<evidence type="ECO:0000259" key="3">
    <source>
        <dbReference type="Pfam" id="PF08044"/>
    </source>
</evidence>